<reference evidence="1 2" key="1">
    <citation type="submission" date="2023-02" db="EMBL/GenBank/DDBJ databases">
        <title>Genome Sequence of L. cardiaca H63T.</title>
        <authorList>
            <person name="Lopez A.E."/>
            <person name="Cianciotto N.P."/>
        </authorList>
    </citation>
    <scope>NUCLEOTIDE SEQUENCE [LARGE SCALE GENOMIC DNA]</scope>
    <source>
        <strain evidence="1 2">H63</strain>
    </source>
</reference>
<organism evidence="1 2">
    <name type="scientific">Legionella cardiaca</name>
    <dbReference type="NCBI Taxonomy" id="1071983"/>
    <lineage>
        <taxon>Bacteria</taxon>
        <taxon>Pseudomonadati</taxon>
        <taxon>Pseudomonadota</taxon>
        <taxon>Gammaproteobacteria</taxon>
        <taxon>Legionellales</taxon>
        <taxon>Legionellaceae</taxon>
        <taxon>Legionella</taxon>
    </lineage>
</organism>
<dbReference type="Proteomes" id="UP001222087">
    <property type="component" value="Chromosome"/>
</dbReference>
<protein>
    <submittedName>
        <fullName evidence="1">Uncharacterized protein</fullName>
    </submittedName>
</protein>
<dbReference type="RefSeq" id="WP_275089496.1">
    <property type="nucleotide sequence ID" value="NZ_CP119078.1"/>
</dbReference>
<proteinExistence type="predicted"/>
<accession>A0ABY8ASN2</accession>
<evidence type="ECO:0000313" key="2">
    <source>
        <dbReference type="Proteomes" id="UP001222087"/>
    </source>
</evidence>
<keyword evidence="2" id="KW-1185">Reference proteome</keyword>
<gene>
    <name evidence="1" type="ORF">PXX05_02595</name>
</gene>
<evidence type="ECO:0000313" key="1">
    <source>
        <dbReference type="EMBL" id="WED43685.1"/>
    </source>
</evidence>
<dbReference type="EMBL" id="CP119078">
    <property type="protein sequence ID" value="WED43685.1"/>
    <property type="molecule type" value="Genomic_DNA"/>
</dbReference>
<name>A0ABY8ASN2_9GAMM</name>
<sequence length="209" mass="23077">MYSNKSHEHDSRIMWVAGQNETVRKTAEQKGFPATVGLEGCVAIIFADKKGNVSLTHVDSDTDLSFIKVEISFMEGEFTIDVIKKPNKGQLDLKVLATLAAMGLSQSASSTAHRVIESNEGTVVYNYLKRVPQSFSFADFKEIATPGVTAQKTNKLFLLGYSPQTCEDDPLKFQLRVYSRQLNQALSSNPTALPLLVHDASGWLETECE</sequence>